<dbReference type="Gene3D" id="3.40.50.1240">
    <property type="entry name" value="Phosphoglycerate mutase-like"/>
    <property type="match status" value="1"/>
</dbReference>
<dbReference type="OrthoDB" id="9783269at2"/>
<reference evidence="4 5" key="1">
    <citation type="submission" date="2016-11" db="EMBL/GenBank/DDBJ databases">
        <title>Comparative genomics of Acidibacillus ferroxidans species.</title>
        <authorList>
            <person name="Oliveira G."/>
            <person name="Nunes G."/>
            <person name="Oliveira R."/>
            <person name="Araujo F."/>
            <person name="Salim A."/>
            <person name="Scholte L."/>
            <person name="Morais D."/>
            <person name="Nancucheo I."/>
            <person name="Johnson D.B."/>
            <person name="Grail B."/>
            <person name="Bittencourt J."/>
            <person name="Valadares R."/>
        </authorList>
    </citation>
    <scope>NUCLEOTIDE SEQUENCE [LARGE SCALE GENOMIC DNA]</scope>
    <source>
        <strain evidence="4 5">Y002</strain>
    </source>
</reference>
<sequence length="203" mass="23036">MTTQVIWIRHAQTLANQEQRYLGHADSPLTEVGLQQEQRLLKALHRERIVAVYGSDLPRVAKFAACIAADHQSRVTFVPELREMDFGVFEGMRYPDIMENFPDEATAFYGDLLHNRPPKGESGLDVLRRVRHFYYMLVKEIQEEPLGTRVVVSHGGPLRLLFADLQFGDPLRHFDFGIAHGMGVRSSVSVTGRLTILSTFGMQ</sequence>
<feature type="active site" description="Tele-phosphohistidine intermediate" evidence="2">
    <location>
        <position position="10"/>
    </location>
</feature>
<keyword evidence="5" id="KW-1185">Reference proteome</keyword>
<dbReference type="SMART" id="SM00855">
    <property type="entry name" value="PGAM"/>
    <property type="match status" value="1"/>
</dbReference>
<dbReference type="CDD" id="cd07067">
    <property type="entry name" value="HP_PGM_like"/>
    <property type="match status" value="1"/>
</dbReference>
<keyword evidence="1" id="KW-0378">Hydrolase</keyword>
<gene>
    <name evidence="4" type="ORF">BM613_07355</name>
</gene>
<dbReference type="SUPFAM" id="SSF53254">
    <property type="entry name" value="Phosphoglycerate mutase-like"/>
    <property type="match status" value="1"/>
</dbReference>
<evidence type="ECO:0000256" key="2">
    <source>
        <dbReference type="PIRSR" id="PIRSR613078-1"/>
    </source>
</evidence>
<dbReference type="GO" id="GO:0045820">
    <property type="term" value="P:negative regulation of glycolytic process"/>
    <property type="evidence" value="ECO:0007669"/>
    <property type="project" value="TreeGrafter"/>
</dbReference>
<dbReference type="Proteomes" id="UP000245380">
    <property type="component" value="Unassembled WGS sequence"/>
</dbReference>
<evidence type="ECO:0008006" key="6">
    <source>
        <dbReference type="Google" id="ProtNLM"/>
    </source>
</evidence>
<feature type="binding site" evidence="3">
    <location>
        <begin position="9"/>
        <end position="16"/>
    </location>
    <ligand>
        <name>substrate</name>
    </ligand>
</feature>
<evidence type="ECO:0000313" key="4">
    <source>
        <dbReference type="EMBL" id="PWI57606.1"/>
    </source>
</evidence>
<evidence type="ECO:0000256" key="3">
    <source>
        <dbReference type="PIRSR" id="PIRSR613078-2"/>
    </source>
</evidence>
<feature type="binding site" evidence="3">
    <location>
        <position position="59"/>
    </location>
    <ligand>
        <name>substrate</name>
    </ligand>
</feature>
<organism evidence="4 5">
    <name type="scientific">Sulfoacidibacillus thermotolerans</name>
    <name type="common">Acidibacillus sulfuroxidans</name>
    <dbReference type="NCBI Taxonomy" id="1765684"/>
    <lineage>
        <taxon>Bacteria</taxon>
        <taxon>Bacillati</taxon>
        <taxon>Bacillota</taxon>
        <taxon>Bacilli</taxon>
        <taxon>Bacillales</taxon>
        <taxon>Alicyclobacillaceae</taxon>
        <taxon>Sulfoacidibacillus</taxon>
    </lineage>
</organism>
<protein>
    <recommendedName>
        <fullName evidence="6">Histidine phosphatase family protein</fullName>
    </recommendedName>
</protein>
<dbReference type="GO" id="GO:0005829">
    <property type="term" value="C:cytosol"/>
    <property type="evidence" value="ECO:0007669"/>
    <property type="project" value="TreeGrafter"/>
</dbReference>
<comment type="caution">
    <text evidence="4">The sequence shown here is derived from an EMBL/GenBank/DDBJ whole genome shotgun (WGS) entry which is preliminary data.</text>
</comment>
<dbReference type="GO" id="GO:0043456">
    <property type="term" value="P:regulation of pentose-phosphate shunt"/>
    <property type="evidence" value="ECO:0007669"/>
    <property type="project" value="TreeGrafter"/>
</dbReference>
<evidence type="ECO:0000313" key="5">
    <source>
        <dbReference type="Proteomes" id="UP000245380"/>
    </source>
</evidence>
<accession>A0A2U3D8K3</accession>
<dbReference type="RefSeq" id="WP_109430539.1">
    <property type="nucleotide sequence ID" value="NZ_MPDK01000010.1"/>
</dbReference>
<proteinExistence type="predicted"/>
<dbReference type="AlphaFoldDB" id="A0A2U3D8K3"/>
<dbReference type="EMBL" id="MPDK01000010">
    <property type="protein sequence ID" value="PWI57606.1"/>
    <property type="molecule type" value="Genomic_DNA"/>
</dbReference>
<dbReference type="InterPro" id="IPR029033">
    <property type="entry name" value="His_PPase_superfam"/>
</dbReference>
<dbReference type="InterPro" id="IPR013078">
    <property type="entry name" value="His_Pase_superF_clade-1"/>
</dbReference>
<evidence type="ECO:0000256" key="1">
    <source>
        <dbReference type="ARBA" id="ARBA00022801"/>
    </source>
</evidence>
<dbReference type="PANTHER" id="PTHR46517:SF1">
    <property type="entry name" value="FRUCTOSE-2,6-BISPHOSPHATASE TIGAR"/>
    <property type="match status" value="1"/>
</dbReference>
<dbReference type="Pfam" id="PF00300">
    <property type="entry name" value="His_Phos_1"/>
    <property type="match status" value="1"/>
</dbReference>
<name>A0A2U3D8K3_SULT2</name>
<dbReference type="InterPro" id="IPR051695">
    <property type="entry name" value="Phosphoglycerate_Mutase"/>
</dbReference>
<dbReference type="GO" id="GO:0004331">
    <property type="term" value="F:fructose-2,6-bisphosphate 2-phosphatase activity"/>
    <property type="evidence" value="ECO:0007669"/>
    <property type="project" value="TreeGrafter"/>
</dbReference>
<feature type="active site" description="Proton donor/acceptor" evidence="2">
    <location>
        <position position="83"/>
    </location>
</feature>
<dbReference type="PANTHER" id="PTHR46517">
    <property type="entry name" value="FRUCTOSE-2,6-BISPHOSPHATASE TIGAR"/>
    <property type="match status" value="1"/>
</dbReference>